<proteinExistence type="predicted"/>
<organism evidence="3 4">
    <name type="scientific">Lachnotalea glycerini</name>
    <dbReference type="NCBI Taxonomy" id="1763509"/>
    <lineage>
        <taxon>Bacteria</taxon>
        <taxon>Bacillati</taxon>
        <taxon>Bacillota</taxon>
        <taxon>Clostridia</taxon>
        <taxon>Lachnospirales</taxon>
        <taxon>Lachnospiraceae</taxon>
        <taxon>Lachnotalea</taxon>
    </lineage>
</organism>
<dbReference type="OrthoDB" id="2062630at2"/>
<keyword evidence="1" id="KW-0812">Transmembrane</keyword>
<evidence type="ECO:0000313" key="2">
    <source>
        <dbReference type="EMBL" id="PXV89363.1"/>
    </source>
</evidence>
<keyword evidence="4" id="KW-1185">Reference proteome</keyword>
<protein>
    <submittedName>
        <fullName evidence="3">Uncharacterized protein</fullName>
    </submittedName>
</protein>
<dbReference type="Proteomes" id="UP000247523">
    <property type="component" value="Unassembled WGS sequence"/>
</dbReference>
<evidence type="ECO:0000313" key="5">
    <source>
        <dbReference type="Proteomes" id="UP000247523"/>
    </source>
</evidence>
<reference evidence="3" key="3">
    <citation type="submission" date="2018-07" db="EMBL/GenBank/DDBJ databases">
        <authorList>
            <person name="Quirk P.G."/>
            <person name="Krulwich T.A."/>
        </authorList>
    </citation>
    <scope>NUCLEOTIDE SEQUENCE</scope>
    <source>
        <strain evidence="3">CCRI-19302</strain>
    </source>
</reference>
<comment type="caution">
    <text evidence="3">The sequence shown here is derived from an EMBL/GenBank/DDBJ whole genome shotgun (WGS) entry which is preliminary data.</text>
</comment>
<accession>A0A255IKP7</accession>
<keyword evidence="1" id="KW-1133">Transmembrane helix</keyword>
<keyword evidence="1" id="KW-0472">Membrane</keyword>
<evidence type="ECO:0000313" key="4">
    <source>
        <dbReference type="Proteomes" id="UP000216411"/>
    </source>
</evidence>
<name>A0A255IKP7_9FIRM</name>
<dbReference type="Pfam" id="PF19601">
    <property type="entry name" value="DUF6106"/>
    <property type="match status" value="1"/>
</dbReference>
<evidence type="ECO:0000256" key="1">
    <source>
        <dbReference type="SAM" id="Phobius"/>
    </source>
</evidence>
<dbReference type="EMBL" id="QICS01000006">
    <property type="protein sequence ID" value="PXV89363.1"/>
    <property type="molecule type" value="Genomic_DNA"/>
</dbReference>
<reference evidence="3 4" key="1">
    <citation type="journal article" date="2017" name="Genome Announc.">
        <title>Draft Genome Sequence of a Sporulating and Motile Strain of Lachnotalea glycerini Isolated from Water in Quebec City, Canada.</title>
        <authorList>
            <person name="Maheux A.F."/>
            <person name="Boudreau D.K."/>
            <person name="Berube E."/>
            <person name="Boissinot M."/>
            <person name="Raymond F."/>
            <person name="Brodeur S."/>
            <person name="Corbeil J."/>
            <person name="Isabel S."/>
            <person name="Omar R.F."/>
            <person name="Bergeron M.G."/>
        </authorList>
    </citation>
    <scope>NUCLEOTIDE SEQUENCE [LARGE SCALE GENOMIC DNA]</scope>
    <source>
        <strain evidence="3 4">CCRI-19302</strain>
    </source>
</reference>
<feature type="transmembrane region" description="Helical" evidence="1">
    <location>
        <begin position="20"/>
        <end position="52"/>
    </location>
</feature>
<dbReference type="RefSeq" id="WP_094376505.1">
    <property type="nucleotide sequence ID" value="NZ_NOKA02000029.1"/>
</dbReference>
<reference evidence="2 5" key="2">
    <citation type="submission" date="2018-05" db="EMBL/GenBank/DDBJ databases">
        <title>Genomic Encyclopedia of Type Strains, Phase IV (KMG-IV): sequencing the most valuable type-strain genomes for metagenomic binning, comparative biology and taxonomic classification.</title>
        <authorList>
            <person name="Goeker M."/>
        </authorList>
    </citation>
    <scope>NUCLEOTIDE SEQUENCE [LARGE SCALE GENOMIC DNA]</scope>
    <source>
        <strain evidence="2 5">DSM 28816</strain>
    </source>
</reference>
<dbReference type="InterPro" id="IPR046088">
    <property type="entry name" value="DUF6106"/>
</dbReference>
<evidence type="ECO:0000313" key="3">
    <source>
        <dbReference type="EMBL" id="RDY30749.1"/>
    </source>
</evidence>
<sequence>MNEVFIEQLIKRRMTSKSMLAKAGLILLTIIVFASSIIIPFGLILGILMIMLDIYLFKMFDLEFEYTYIKGELSIDKIMGKERRKKAASFDLSQLEILASSDSYLLDSYRNTSKVYDFTSLEPDHKVYAMVLHSNNGYIKVLFEPNSEILSAMRDAHPRKINI</sequence>
<dbReference type="Proteomes" id="UP000216411">
    <property type="component" value="Unassembled WGS sequence"/>
</dbReference>
<dbReference type="AlphaFoldDB" id="A0A255IKP7"/>
<dbReference type="EMBL" id="NOKA02000029">
    <property type="protein sequence ID" value="RDY30749.1"/>
    <property type="molecule type" value="Genomic_DNA"/>
</dbReference>
<gene>
    <name evidence="2" type="ORF">C8E03_10610</name>
    <name evidence="3" type="ORF">CG710_013135</name>
</gene>